<evidence type="ECO:0000313" key="4">
    <source>
        <dbReference type="Proteomes" id="UP000218151"/>
    </source>
</evidence>
<feature type="transmembrane region" description="Helical" evidence="2">
    <location>
        <begin position="216"/>
        <end position="236"/>
    </location>
</feature>
<dbReference type="GO" id="GO:0015293">
    <property type="term" value="F:symporter activity"/>
    <property type="evidence" value="ECO:0007669"/>
    <property type="project" value="InterPro"/>
</dbReference>
<dbReference type="Proteomes" id="UP000218151">
    <property type="component" value="Unassembled WGS sequence"/>
</dbReference>
<feature type="transmembrane region" description="Helical" evidence="2">
    <location>
        <begin position="58"/>
        <end position="80"/>
    </location>
</feature>
<dbReference type="OrthoDB" id="9764596at2"/>
<evidence type="ECO:0000256" key="1">
    <source>
        <dbReference type="ARBA" id="ARBA00009617"/>
    </source>
</evidence>
<dbReference type="PANTHER" id="PTHR11328">
    <property type="entry name" value="MAJOR FACILITATOR SUPERFAMILY DOMAIN-CONTAINING PROTEIN"/>
    <property type="match status" value="1"/>
</dbReference>
<keyword evidence="4" id="KW-1185">Reference proteome</keyword>
<dbReference type="InterPro" id="IPR039672">
    <property type="entry name" value="MFS_2"/>
</dbReference>
<organism evidence="3 4">
    <name type="scientific">Sphingomonas lenta</name>
    <dbReference type="NCBI Taxonomy" id="1141887"/>
    <lineage>
        <taxon>Bacteria</taxon>
        <taxon>Pseudomonadati</taxon>
        <taxon>Pseudomonadota</taxon>
        <taxon>Alphaproteobacteria</taxon>
        <taxon>Sphingomonadales</taxon>
        <taxon>Sphingomonadaceae</taxon>
        <taxon>Sphingomonas</taxon>
    </lineage>
</organism>
<feature type="transmembrane region" description="Helical" evidence="2">
    <location>
        <begin position="449"/>
        <end position="470"/>
    </location>
</feature>
<keyword evidence="2" id="KW-0812">Transmembrane</keyword>
<evidence type="ECO:0000256" key="2">
    <source>
        <dbReference type="SAM" id="Phobius"/>
    </source>
</evidence>
<comment type="similarity">
    <text evidence="1">Belongs to the sodium:galactoside symporter (TC 2.A.2) family.</text>
</comment>
<dbReference type="InterPro" id="IPR036259">
    <property type="entry name" value="MFS_trans_sf"/>
</dbReference>
<dbReference type="Gene3D" id="1.20.1250.20">
    <property type="entry name" value="MFS general substrate transporter like domains"/>
    <property type="match status" value="2"/>
</dbReference>
<dbReference type="PANTHER" id="PTHR11328:SF24">
    <property type="entry name" value="MAJOR FACILITATOR SUPERFAMILY (MFS) PROFILE DOMAIN-CONTAINING PROTEIN"/>
    <property type="match status" value="1"/>
</dbReference>
<protein>
    <submittedName>
        <fullName evidence="3">Sodium:melibiose symporter</fullName>
    </submittedName>
</protein>
<sequence>MGEGAATVSATAGPAGPVSASAPVVAEQDRIPNGQKLAFALGGGSDVYGHQALADKLWLPYLNLGLAVSPVVAGFLLMYFRLLEAVLSPVFGTLSDNTRSRWGRRRPWIAVGALAMGLTFPLIFLPAPDWAPRATVLHILIVGTLFFGAYTMWSMPYFALGLEMTPSYDERTRLGAWMAMAVKVFTIPAGWILLFVSGGWFADAAGRPDLAAGVRAFGWIFAPVVMGLALLPAIFVRERYYDAEVVRQAPEPFWRSFRESAACRPLWPLILASALLVIGFSAVRSVGVYVNIYYVLRGDIPAATALEGLKYTVTFGVGLLSLPLLARLSERFDKRSVTVGLIAAAALGHLSNLVLLRPDMPYLQIIPAIFSAGLASSVWMFVPAMKADVADHDELATGKRREGSLNAFYGLFFKTAMVVSAGLGGFVLQATGFEVTRPAQSDAVLWRMVVAYSVVPAVIWGGCILAFRFYRLDRERLRQIRAALEARRGVI</sequence>
<proteinExistence type="inferred from homology"/>
<dbReference type="AlphaFoldDB" id="A0A2A2SJ67"/>
<dbReference type="RefSeq" id="WP_095997569.1">
    <property type="nucleotide sequence ID" value="NZ_NSLI01000002.1"/>
</dbReference>
<dbReference type="EMBL" id="NSLI01000002">
    <property type="protein sequence ID" value="PAX09071.1"/>
    <property type="molecule type" value="Genomic_DNA"/>
</dbReference>
<feature type="transmembrane region" description="Helical" evidence="2">
    <location>
        <begin position="174"/>
        <end position="196"/>
    </location>
</feature>
<feature type="transmembrane region" description="Helical" evidence="2">
    <location>
        <begin position="337"/>
        <end position="356"/>
    </location>
</feature>
<evidence type="ECO:0000313" key="3">
    <source>
        <dbReference type="EMBL" id="PAX09071.1"/>
    </source>
</evidence>
<feature type="transmembrane region" description="Helical" evidence="2">
    <location>
        <begin position="139"/>
        <end position="162"/>
    </location>
</feature>
<feature type="transmembrane region" description="Helical" evidence="2">
    <location>
        <begin position="266"/>
        <end position="296"/>
    </location>
</feature>
<feature type="transmembrane region" description="Helical" evidence="2">
    <location>
        <begin position="308"/>
        <end position="325"/>
    </location>
</feature>
<dbReference type="Pfam" id="PF13347">
    <property type="entry name" value="MFS_2"/>
    <property type="match status" value="1"/>
</dbReference>
<feature type="transmembrane region" description="Helical" evidence="2">
    <location>
        <begin position="407"/>
        <end position="429"/>
    </location>
</feature>
<name>A0A2A2SJ67_9SPHN</name>
<comment type="caution">
    <text evidence="3">The sequence shown here is derived from an EMBL/GenBank/DDBJ whole genome shotgun (WGS) entry which is preliminary data.</text>
</comment>
<keyword evidence="2" id="KW-0472">Membrane</keyword>
<feature type="transmembrane region" description="Helical" evidence="2">
    <location>
        <begin position="362"/>
        <end position="382"/>
    </location>
</feature>
<accession>A0A2A2SJ67</accession>
<feature type="transmembrane region" description="Helical" evidence="2">
    <location>
        <begin position="108"/>
        <end position="127"/>
    </location>
</feature>
<dbReference type="GO" id="GO:0005886">
    <property type="term" value="C:plasma membrane"/>
    <property type="evidence" value="ECO:0007669"/>
    <property type="project" value="TreeGrafter"/>
</dbReference>
<dbReference type="SUPFAM" id="SSF103473">
    <property type="entry name" value="MFS general substrate transporter"/>
    <property type="match status" value="1"/>
</dbReference>
<reference evidence="4" key="1">
    <citation type="submission" date="2017-09" db="EMBL/GenBank/DDBJ databases">
        <authorList>
            <person name="Feng G."/>
            <person name="Zhu H."/>
        </authorList>
    </citation>
    <scope>NUCLEOTIDE SEQUENCE [LARGE SCALE GENOMIC DNA]</scope>
    <source>
        <strain evidence="4">1PNM-20</strain>
    </source>
</reference>
<keyword evidence="2" id="KW-1133">Transmembrane helix</keyword>
<dbReference type="GO" id="GO:0008643">
    <property type="term" value="P:carbohydrate transport"/>
    <property type="evidence" value="ECO:0007669"/>
    <property type="project" value="InterPro"/>
</dbReference>
<gene>
    <name evidence="3" type="ORF">CKY28_07020</name>
</gene>